<evidence type="ECO:0000313" key="7">
    <source>
        <dbReference type="Proteomes" id="UP000289340"/>
    </source>
</evidence>
<dbReference type="Pfam" id="PF00271">
    <property type="entry name" value="Helicase_C"/>
    <property type="match status" value="1"/>
</dbReference>
<evidence type="ECO:0000256" key="4">
    <source>
        <dbReference type="SAM" id="MobiDB-lite"/>
    </source>
</evidence>
<evidence type="ECO:0000256" key="3">
    <source>
        <dbReference type="ARBA" id="ARBA00022840"/>
    </source>
</evidence>
<dbReference type="AlphaFoldDB" id="A0A445IG28"/>
<dbReference type="GO" id="GO:0005524">
    <property type="term" value="F:ATP binding"/>
    <property type="evidence" value="ECO:0007669"/>
    <property type="project" value="UniProtKB-KW"/>
</dbReference>
<dbReference type="PANTHER" id="PTHR45626">
    <property type="entry name" value="TRANSCRIPTION TERMINATION FACTOR 2-RELATED"/>
    <property type="match status" value="1"/>
</dbReference>
<keyword evidence="2" id="KW-0378">Hydrolase</keyword>
<dbReference type="Pfam" id="PF00176">
    <property type="entry name" value="SNF2-rel_dom"/>
    <property type="match status" value="1"/>
</dbReference>
<dbReference type="InterPro" id="IPR049730">
    <property type="entry name" value="SNF2/RAD54-like_C"/>
</dbReference>
<dbReference type="SMART" id="SM00490">
    <property type="entry name" value="HELICc"/>
    <property type="match status" value="1"/>
</dbReference>
<dbReference type="SUPFAM" id="SSF52540">
    <property type="entry name" value="P-loop containing nucleoside triphosphate hydrolases"/>
    <property type="match status" value="1"/>
</dbReference>
<dbReference type="InterPro" id="IPR027417">
    <property type="entry name" value="P-loop_NTPase"/>
</dbReference>
<dbReference type="PROSITE" id="PS51194">
    <property type="entry name" value="HELICASE_CTER"/>
    <property type="match status" value="1"/>
</dbReference>
<organism evidence="6 7">
    <name type="scientific">Glycine soja</name>
    <name type="common">Wild soybean</name>
    <dbReference type="NCBI Taxonomy" id="3848"/>
    <lineage>
        <taxon>Eukaryota</taxon>
        <taxon>Viridiplantae</taxon>
        <taxon>Streptophyta</taxon>
        <taxon>Embryophyta</taxon>
        <taxon>Tracheophyta</taxon>
        <taxon>Spermatophyta</taxon>
        <taxon>Magnoliopsida</taxon>
        <taxon>eudicotyledons</taxon>
        <taxon>Gunneridae</taxon>
        <taxon>Pentapetalae</taxon>
        <taxon>rosids</taxon>
        <taxon>fabids</taxon>
        <taxon>Fabales</taxon>
        <taxon>Fabaceae</taxon>
        <taxon>Papilionoideae</taxon>
        <taxon>50 kb inversion clade</taxon>
        <taxon>NPAAA clade</taxon>
        <taxon>indigoferoid/millettioid clade</taxon>
        <taxon>Phaseoleae</taxon>
        <taxon>Glycine</taxon>
        <taxon>Glycine subgen. Soja</taxon>
    </lineage>
</organism>
<dbReference type="InterPro" id="IPR001650">
    <property type="entry name" value="Helicase_C-like"/>
</dbReference>
<dbReference type="CDD" id="cd18793">
    <property type="entry name" value="SF2_C_SNF"/>
    <property type="match status" value="1"/>
</dbReference>
<dbReference type="GO" id="GO:0005634">
    <property type="term" value="C:nucleus"/>
    <property type="evidence" value="ECO:0007669"/>
    <property type="project" value="TreeGrafter"/>
</dbReference>
<reference evidence="6 7" key="1">
    <citation type="submission" date="2018-09" db="EMBL/GenBank/DDBJ databases">
        <title>A high-quality reference genome of wild soybean provides a powerful tool to mine soybean genomes.</title>
        <authorList>
            <person name="Xie M."/>
            <person name="Chung C.Y.L."/>
            <person name="Li M.-W."/>
            <person name="Wong F.-L."/>
            <person name="Chan T.-F."/>
            <person name="Lam H.-M."/>
        </authorList>
    </citation>
    <scope>NUCLEOTIDE SEQUENCE [LARGE SCALE GENOMIC DNA]</scope>
    <source>
        <strain evidence="7">cv. W05</strain>
        <tissue evidence="6">Hypocotyl of etiolated seedlings</tissue>
    </source>
</reference>
<feature type="domain" description="Helicase C-terminal" evidence="5">
    <location>
        <begin position="243"/>
        <end position="386"/>
    </location>
</feature>
<dbReference type="InterPro" id="IPR050628">
    <property type="entry name" value="SNF2_RAD54_helicase_TF"/>
</dbReference>
<dbReference type="PANTHER" id="PTHR45626:SF22">
    <property type="entry name" value="DNA REPAIR PROTEIN RAD5"/>
    <property type="match status" value="1"/>
</dbReference>
<keyword evidence="3" id="KW-0067">ATP-binding</keyword>
<feature type="region of interest" description="Disordered" evidence="4">
    <location>
        <begin position="391"/>
        <end position="421"/>
    </location>
</feature>
<proteinExistence type="predicted"/>
<keyword evidence="7" id="KW-1185">Reference proteome</keyword>
<comment type="caution">
    <text evidence="6">The sequence shown here is derived from an EMBL/GenBank/DDBJ whole genome shotgun (WGS) entry which is preliminary data.</text>
</comment>
<dbReference type="GO" id="GO:0006281">
    <property type="term" value="P:DNA repair"/>
    <property type="evidence" value="ECO:0007669"/>
    <property type="project" value="TreeGrafter"/>
</dbReference>
<evidence type="ECO:0000256" key="2">
    <source>
        <dbReference type="ARBA" id="ARBA00022801"/>
    </source>
</evidence>
<dbReference type="InterPro" id="IPR000330">
    <property type="entry name" value="SNF2_N"/>
</dbReference>
<sequence>MCCSLLQNSLEDLYSLLRVEPWCNLTLWQKLIQRPYENGDPRSLELAKADTFLPPPIDIQLIECEQSESERDFYEALFERSEASFVQFDQYVAQGKVLHHYANILDLLMQLRRCCNHPFLVMCGSDTQKRADLSRHARRFLQTNTECPEESNQNDPRQQAELNKLASRLLLKSASSSHSFNLMHTLPRECLYSCWGTSAGGKCPICRQLLQKDDLITYSSESPFKLDVKNNVTESSKVSKLFEFLQRILNTSSEKSIVFSQWTSFFYLLENSLRRKGIGFLRYDGKLTQKQREKVLDEFNQTREKRVMLMSLKAGGMGLNLTAASNVFIMDTVEDRLQQVQARKQRLISGTLTDDEVRTARIQDLKMLFTREFIYLEVFSLTNTLHFSSRRRSHALPRMAESHRTRPSRRQPSRLQSRAPSSLQINRTVEWNVAIPLLSPLVSSPPPPPQKDEPPPPQQQRPPEKVVFKKWQHPAAPFCYEPPSLVPPFVNV</sequence>
<dbReference type="Gene3D" id="3.40.50.300">
    <property type="entry name" value="P-loop containing nucleotide triphosphate hydrolases"/>
    <property type="match status" value="1"/>
</dbReference>
<evidence type="ECO:0000313" key="6">
    <source>
        <dbReference type="EMBL" id="RZB85074.1"/>
    </source>
</evidence>
<evidence type="ECO:0000259" key="5">
    <source>
        <dbReference type="PROSITE" id="PS51194"/>
    </source>
</evidence>
<gene>
    <name evidence="6" type="ORF">D0Y65_025635</name>
</gene>
<dbReference type="GO" id="GO:0016787">
    <property type="term" value="F:hydrolase activity"/>
    <property type="evidence" value="ECO:0007669"/>
    <property type="project" value="UniProtKB-KW"/>
</dbReference>
<dbReference type="Proteomes" id="UP000289340">
    <property type="component" value="Chromosome 10"/>
</dbReference>
<evidence type="ECO:0000256" key="1">
    <source>
        <dbReference type="ARBA" id="ARBA00022741"/>
    </source>
</evidence>
<accession>A0A445IG28</accession>
<protein>
    <submittedName>
        <fullName evidence="6">DNA repair protein RAD5B</fullName>
    </submittedName>
</protein>
<feature type="region of interest" description="Disordered" evidence="4">
    <location>
        <begin position="440"/>
        <end position="467"/>
    </location>
</feature>
<dbReference type="GO" id="GO:0008094">
    <property type="term" value="F:ATP-dependent activity, acting on DNA"/>
    <property type="evidence" value="ECO:0007669"/>
    <property type="project" value="TreeGrafter"/>
</dbReference>
<feature type="compositionally biased region" description="Pro residues" evidence="4">
    <location>
        <begin position="443"/>
        <end position="460"/>
    </location>
</feature>
<name>A0A445IG28_GLYSO</name>
<keyword evidence="1" id="KW-0547">Nucleotide-binding</keyword>
<dbReference type="EMBL" id="QZWG01000010">
    <property type="protein sequence ID" value="RZB85074.1"/>
    <property type="molecule type" value="Genomic_DNA"/>
</dbReference>